<dbReference type="Gene3D" id="2.60.40.2810">
    <property type="match status" value="1"/>
</dbReference>
<evidence type="ECO:0000313" key="5">
    <source>
        <dbReference type="Proteomes" id="UP000189670"/>
    </source>
</evidence>
<dbReference type="GO" id="GO:0006508">
    <property type="term" value="P:proteolysis"/>
    <property type="evidence" value="ECO:0007669"/>
    <property type="project" value="TreeGrafter"/>
</dbReference>
<dbReference type="Pfam" id="PF13385">
    <property type="entry name" value="Laminin_G_3"/>
    <property type="match status" value="4"/>
</dbReference>
<dbReference type="InterPro" id="IPR041690">
    <property type="entry name" value="Cadherin_5"/>
</dbReference>
<organism evidence="4 5">
    <name type="scientific">Candidatus Magnetoglobus multicellularis str. Araruama</name>
    <dbReference type="NCBI Taxonomy" id="890399"/>
    <lineage>
        <taxon>Bacteria</taxon>
        <taxon>Pseudomonadati</taxon>
        <taxon>Thermodesulfobacteriota</taxon>
        <taxon>Desulfobacteria</taxon>
        <taxon>Desulfobacterales</taxon>
        <taxon>Desulfobacteraceae</taxon>
        <taxon>Candidatus Magnetoglobus</taxon>
    </lineage>
</organism>
<evidence type="ECO:0000313" key="4">
    <source>
        <dbReference type="EMBL" id="ETR71276.1"/>
    </source>
</evidence>
<dbReference type="InterPro" id="IPR043543">
    <property type="entry name" value="PAPPA/PAPPA2"/>
</dbReference>
<dbReference type="NCBIfam" id="NF012211">
    <property type="entry name" value="tand_rpt_95"/>
    <property type="match status" value="2"/>
</dbReference>
<dbReference type="PANTHER" id="PTHR46130">
    <property type="entry name" value="LAMGL DOMAIN-CONTAINING PROTEIN"/>
    <property type="match status" value="1"/>
</dbReference>
<evidence type="ECO:0000256" key="2">
    <source>
        <dbReference type="ARBA" id="ARBA00023157"/>
    </source>
</evidence>
<dbReference type="Pfam" id="PF17892">
    <property type="entry name" value="Cadherin_5"/>
    <property type="match status" value="1"/>
</dbReference>
<dbReference type="SUPFAM" id="SSF50985">
    <property type="entry name" value="RCC1/BLIP-II"/>
    <property type="match status" value="1"/>
</dbReference>
<dbReference type="PROSITE" id="PS50025">
    <property type="entry name" value="LAM_G_DOMAIN"/>
    <property type="match status" value="1"/>
</dbReference>
<dbReference type="InterPro" id="IPR013783">
    <property type="entry name" value="Ig-like_fold"/>
</dbReference>
<accession>A0A1V1P930</accession>
<dbReference type="Gene3D" id="2.60.40.3440">
    <property type="match status" value="1"/>
</dbReference>
<proteinExistence type="predicted"/>
<comment type="caution">
    <text evidence="4">The sequence shown here is derived from an EMBL/GenBank/DDBJ whole genome shotgun (WGS) entry which is preliminary data.</text>
</comment>
<dbReference type="PROSITE" id="PS00626">
    <property type="entry name" value="RCC1_2"/>
    <property type="match status" value="1"/>
</dbReference>
<keyword evidence="2" id="KW-1015">Disulfide bond</keyword>
<dbReference type="GO" id="GO:0007166">
    <property type="term" value="P:cell surface receptor signaling pathway"/>
    <property type="evidence" value="ECO:0007669"/>
    <property type="project" value="TreeGrafter"/>
</dbReference>
<dbReference type="Gene3D" id="2.60.120.200">
    <property type="match status" value="4"/>
</dbReference>
<protein>
    <recommendedName>
        <fullName evidence="3">Laminin G domain-containing protein</fullName>
    </recommendedName>
</protein>
<dbReference type="Pfam" id="PF17963">
    <property type="entry name" value="Big_9"/>
    <property type="match status" value="2"/>
</dbReference>
<reference evidence="5" key="1">
    <citation type="submission" date="2012-11" db="EMBL/GenBank/DDBJ databases">
        <authorList>
            <person name="Lucero-Rivera Y.E."/>
            <person name="Tovar-Ramirez D."/>
        </authorList>
    </citation>
    <scope>NUCLEOTIDE SEQUENCE [LARGE SCALE GENOMIC DNA]</scope>
    <source>
        <strain evidence="5">Araruama</strain>
    </source>
</reference>
<dbReference type="Gene3D" id="2.60.40.10">
    <property type="entry name" value="Immunoglobulins"/>
    <property type="match status" value="2"/>
</dbReference>
<dbReference type="SUPFAM" id="SSF49899">
    <property type="entry name" value="Concanavalin A-like lectins/glucanases"/>
    <property type="match status" value="4"/>
</dbReference>
<dbReference type="InterPro" id="IPR006558">
    <property type="entry name" value="LamG-like"/>
</dbReference>
<dbReference type="GO" id="GO:0004222">
    <property type="term" value="F:metalloendopeptidase activity"/>
    <property type="evidence" value="ECO:0007669"/>
    <property type="project" value="TreeGrafter"/>
</dbReference>
<evidence type="ECO:0000259" key="3">
    <source>
        <dbReference type="PROSITE" id="PS50025"/>
    </source>
</evidence>
<dbReference type="InterPro" id="IPR009091">
    <property type="entry name" value="RCC1/BLIP-II"/>
</dbReference>
<evidence type="ECO:0000256" key="1">
    <source>
        <dbReference type="ARBA" id="ARBA00022729"/>
    </source>
</evidence>
<dbReference type="Gene3D" id="2.130.10.30">
    <property type="entry name" value="Regulator of chromosome condensation 1/beta-lactamase-inhibitor protein II"/>
    <property type="match status" value="1"/>
</dbReference>
<dbReference type="GO" id="GO:0005615">
    <property type="term" value="C:extracellular space"/>
    <property type="evidence" value="ECO:0007669"/>
    <property type="project" value="TreeGrafter"/>
</dbReference>
<dbReference type="EMBL" id="ATBP01000292">
    <property type="protein sequence ID" value="ETR71276.1"/>
    <property type="molecule type" value="Genomic_DNA"/>
</dbReference>
<dbReference type="InterPro" id="IPR013320">
    <property type="entry name" value="ConA-like_dom_sf"/>
</dbReference>
<dbReference type="SMART" id="SM00560">
    <property type="entry name" value="LamGL"/>
    <property type="match status" value="3"/>
</dbReference>
<keyword evidence="1" id="KW-0732">Signal</keyword>
<dbReference type="InterPro" id="IPR001791">
    <property type="entry name" value="Laminin_G"/>
</dbReference>
<dbReference type="PROSITE" id="PS50012">
    <property type="entry name" value="RCC1_3"/>
    <property type="match status" value="1"/>
</dbReference>
<dbReference type="PANTHER" id="PTHR46130:SF3">
    <property type="entry name" value="CHROMOSOME UNDETERMINED SCAFFOLD_33, WHOLE GENOME SHOTGUN SEQUENCE"/>
    <property type="match status" value="1"/>
</dbReference>
<feature type="domain" description="Laminin G" evidence="3">
    <location>
        <begin position="2277"/>
        <end position="2440"/>
    </location>
</feature>
<sequence length="2626" mass="281754">MSAFDPYSIVYISAGPSQVVGVASDGTVIGVGNNESGQLNLSSWTNIAEVSCGDNHTVGLKGDNTVVCVGSNFYGQCDVSSWTGISQIATGLYYTIGLQSGTVLFTGWDNYEQDDFSGWAQGSITYISAGYEHCVAVDSSNVPYAAGLNDEGQCDVGTITVAVSEVVAGPKNTIGIEPDGELTVIGSTENDTAAVEDWQLVNNPPEPSAITISTYEDYSVTTINVLPLASDYESHTLTVVATTPTALTGTITNHADGTYTYSPNTDHNGSDSFTYTITDSQTYNYTGTALVSVSITPVNDPPYYSCAVDLTVTEDASTQCITSWACSLTAGAYNESDQSLSLTWTCSDESLFLTAPVLSPLTGNASISGITLTYAFGSDEYGSATITIALSDNGGLSFTEYGAADTLTRSYVLTSLSVNDAPTFTKGSDLIGILEDAVSQVYTEWATNVRAIASNHTNESSQSLTFTVTNDYNALFSSQPAIDISGTTGTLSYTLAADMYGDTTVTVVLWDDGGTANGGVDRVTETFLINVLPVNDIPDFTTGTDRVILENNGGETVSSWATNLTQGAFNETDQSFTFSVTNSCNDCFSTQPYVLTANGDLTYTLSADGSGAVTVWVTLIDSGGTVNGGFDTVTHSFTITITDINDPPGYTFSSSPTVVGGYEYTVTTVLEDATYTTTTVTAWAINLTQGSQFETWQALTFSLTNTNPTLFSTQPSIDSSTGDLSYTLAANENGSATVTAILYDDGGTANGGVDRITETFVITVTPVNDAPTLTTAGDQVVLEDAAPVTVSNWATNISRGADNESAQSLDFTLTTDNPSLFDSTPSIELSGTSGDLCYTLAANQYGAATVTMLVRDYSGTTNGGFDRITETFMITVTPVADDPTITTIADQTVYENNKVGPLTFEVGDPDPNSLTVTCASSDTSKISNNDITFGLTSDTSYTNTTRAAFESIPLSITIEPSRNETGTVTITIYVNDGTTTVNTTFTITLNSTYHDGPGGIGNSKGTSRVKLWMPADHITGLSDGASVTEWGDISGYGYTMTELANSPIYSSSFINSKPAVVFDGSSNYFERASTLDLKNERSLAVYAVINTNNTGGNQTIIARDADSNRSWGCKLNDSEQLSFSIAQSVSEAVTRLGSNTISDAYTIVSFLYDGFSDEIDVYRANTNESNTLENTIPQVIGGTGGNLRVGNDGNGNFFNGSIAEIIVYDWNITPVEHILINNYLSSKYDISLGSNDKYTGDTLAAGNFDLDVAGIGMEGTSEHSISMSGGLLMKNNAFIYNDGNYFLVGHNRESIGYTVTNLPQNVTSALDRSWMVHITNPTYPTSVVNVGVSAEGLGLPNYFVSYQYVLLKRSGATGQFEKHSDFSGYGGGSEDWDISFRAYIETLETGDCITVGSLYNYAVAFNYDYLGNLSNDQYLYSDTAVDLTNTSFTIESWAQLYTTIEMYFIGQGPDTWETDKNLNIGFTASNTVRFGFDATNTVETSTAITDTYWHHYAFTYDQGTREIKIYIDGELDLTSIMPDGYSGSGLLNIGKAPGNSNVFIGDLDEVRIWKTVRSADDIFLNMNKSLDADETDLHNYWQFNEGDLITAHDKTATGNHLNLTPETSWTDNSPQYAPGWTIHGIQIGYTAVAQTETMGTVSFTGTDLTMNYNYHEGATVVVTKVPRLYSDGATNFGTNTLESYWHVRQKGDTPFDADFTFTISDYDASYFSSNPFNSKARLLWRDGGSDQWVNLGDCGWTEIAYRTYQDEGSLTIKFEGIKAEGQFMINFSTRDEIAASGKTLDFDGVDDYGVDETNRITLANASFTIEFWAQRSYSTTTNWAIGHSDNAQGLCLGFVNDEFVFSYSTNSASSGSYTDSNWHHWAVTFDASGLTQTVYCDGILITTNVADAAYSLTGNFYIGCGANTTNYFEGKLDDIRIWTTARTQANIQEYMFEVLNGNETNLLTYWRMDESWSYKYINDSSDNSIHCVVNGSMVSSDLETSYAWSERTTNEDESITIAAGYDLDDSDFSISISSSPGGSLVQDNTAKTIKYTPSQDFTGTDVFSYKVESGGASFPITITVLPVNDAPEFGNIAGQQTGINTTTDPIIFTLVDLESSSSSITLTPASSNTTLVLSSNIAIECYSDAAGVTVDCTATITPNTDVSGTLSITITASDPEGLTASQVFDLTISSLPEIGSISDYTTTVNTSITPIAFTVTDTETADGDLSLTISTSNATILPTSQTLLVNTNGSCTLSLTPSAYEEGTVTIDITVTDGDGITSSTSFVLKMIDQPGSGNMMSFDGSYSATTSQTLLLSNHTVEAWLKTSVSNWNGIVSTDDSSGEWSQMNVSPSGVLSVQVLNAGGQEKAYSGSTTINDNEWHHVAYTYDNGLDTLNLYVDGVLEITSVSVNQALTGLSINDEINIGGDSAGSSYMSGSIDEVRVWNSVLSITDIRDNMCKKIDPVPGSLIAYYRFDQDFGSTLYDLSASNNDCIVSGATWASSGAPIGDDSLYDYVSGDGFSLNLAHSDGDNMTMTVTGSSPTGIHLYIVNQYPNTNTVNWGTVKTDRYWGAFLVGTTNGYAFYYDYSSNPYSHGTAINNSIAYRLGCTDTDTWVKKDESEDGGSGILNATAYTQRSEVILRESE</sequence>
<name>A0A1V1P930_9BACT</name>
<dbReference type="Pfam" id="PF13540">
    <property type="entry name" value="RCC1_2"/>
    <property type="match status" value="1"/>
</dbReference>
<dbReference type="InterPro" id="IPR000408">
    <property type="entry name" value="Reg_chr_condens"/>
</dbReference>
<gene>
    <name evidence="4" type="ORF">OMM_02609</name>
</gene>
<dbReference type="Proteomes" id="UP000189670">
    <property type="component" value="Unassembled WGS sequence"/>
</dbReference>